<accession>A0ABX6ST60</accession>
<dbReference type="PANTHER" id="PTHR48228:SF5">
    <property type="entry name" value="ALPHA-METHYLACYL-COA RACEMASE"/>
    <property type="match status" value="1"/>
</dbReference>
<dbReference type="Gene3D" id="3.40.50.10540">
    <property type="entry name" value="Crotonobetainyl-coa:carnitine coa-transferase, domain 1"/>
    <property type="match status" value="1"/>
</dbReference>
<sequence length="372" mass="38857">MSGPLRDLKIVVLAGMGPVPFASMLLADLGADVVRITRPPKRAARTLAQASALGPEHDLVNRGVRSVAVDLKSPEGVDQVLALAEVADALVEGFRPGVVERLGLGPDVLHARNPTLVVARLTGYGQDGPLSQAAGHDINYVAQTGLLHALGSDDAAPMPPINLLGDYAGGGAMAALGILAAVLDARSSGRGQVVDAAMVDGVAVLTAKIQGLRAAGLYRDEPGSNYLDGAAPFYATYECADGRHLAVGALEDDFYAEFVARLGVDVSDWPAQNDESQWPRLRELIAAALRTRTMAQWAEVYEGTDACVTPVLSFAEAATHPHNRERDLFVTVDGALHPAPAPRFGRSGTRTPATPTGVEVDGPGAVLADWTS</sequence>
<dbReference type="InterPro" id="IPR023606">
    <property type="entry name" value="CoA-Trfase_III_dom_1_sf"/>
</dbReference>
<keyword evidence="3" id="KW-1185">Reference proteome</keyword>
<dbReference type="GO" id="GO:0016740">
    <property type="term" value="F:transferase activity"/>
    <property type="evidence" value="ECO:0007669"/>
    <property type="project" value="UniProtKB-KW"/>
</dbReference>
<dbReference type="InterPro" id="IPR050509">
    <property type="entry name" value="CoA-transferase_III"/>
</dbReference>
<feature type="region of interest" description="Disordered" evidence="1">
    <location>
        <begin position="340"/>
        <end position="364"/>
    </location>
</feature>
<proteinExistence type="predicted"/>
<gene>
    <name evidence="2" type="ORF">H9L21_11710</name>
</gene>
<dbReference type="SUPFAM" id="SSF89796">
    <property type="entry name" value="CoA-transferase family III (CaiB/BaiF)"/>
    <property type="match status" value="1"/>
</dbReference>
<reference evidence="2 3" key="1">
    <citation type="submission" date="2020-08" db="EMBL/GenBank/DDBJ databases">
        <title>Novel species in genus Aeromicrobium.</title>
        <authorList>
            <person name="Zhang G."/>
        </authorList>
    </citation>
    <scope>NUCLEOTIDE SEQUENCE [LARGE SCALE GENOMIC DNA]</scope>
    <source>
        <strain evidence="3">zg-629</strain>
    </source>
</reference>
<evidence type="ECO:0000313" key="2">
    <source>
        <dbReference type="EMBL" id="QNL93762.1"/>
    </source>
</evidence>
<dbReference type="InterPro" id="IPR003673">
    <property type="entry name" value="CoA-Trfase_fam_III"/>
</dbReference>
<dbReference type="Pfam" id="PF02515">
    <property type="entry name" value="CoA_transf_3"/>
    <property type="match status" value="1"/>
</dbReference>
<evidence type="ECO:0000256" key="1">
    <source>
        <dbReference type="SAM" id="MobiDB-lite"/>
    </source>
</evidence>
<dbReference type="Gene3D" id="3.30.1540.10">
    <property type="entry name" value="formyl-coa transferase, domain 3"/>
    <property type="match status" value="1"/>
</dbReference>
<keyword evidence="2" id="KW-0808">Transferase</keyword>
<organism evidence="2 3">
    <name type="scientific">Aeromicrobium senzhongii</name>
    <dbReference type="NCBI Taxonomy" id="2663859"/>
    <lineage>
        <taxon>Bacteria</taxon>
        <taxon>Bacillati</taxon>
        <taxon>Actinomycetota</taxon>
        <taxon>Actinomycetes</taxon>
        <taxon>Propionibacteriales</taxon>
        <taxon>Nocardioidaceae</taxon>
        <taxon>Aeromicrobium</taxon>
    </lineage>
</organism>
<dbReference type="EMBL" id="CP060587">
    <property type="protein sequence ID" value="QNL93762.1"/>
    <property type="molecule type" value="Genomic_DNA"/>
</dbReference>
<evidence type="ECO:0000313" key="3">
    <source>
        <dbReference type="Proteomes" id="UP000515871"/>
    </source>
</evidence>
<dbReference type="RefSeq" id="WP_187411490.1">
    <property type="nucleotide sequence ID" value="NZ_CP060587.1"/>
</dbReference>
<protein>
    <submittedName>
        <fullName evidence="2">CoA transferase</fullName>
    </submittedName>
</protein>
<dbReference type="Proteomes" id="UP000515871">
    <property type="component" value="Chromosome"/>
</dbReference>
<dbReference type="PANTHER" id="PTHR48228">
    <property type="entry name" value="SUCCINYL-COA--D-CITRAMALATE COA-TRANSFERASE"/>
    <property type="match status" value="1"/>
</dbReference>
<name>A0ABX6ST60_9ACTN</name>
<dbReference type="InterPro" id="IPR044855">
    <property type="entry name" value="CoA-Trfase_III_dom3_sf"/>
</dbReference>